<feature type="active site" evidence="11">
    <location>
        <position position="150"/>
    </location>
</feature>
<dbReference type="GO" id="GO:0030244">
    <property type="term" value="P:cellulose biosynthetic process"/>
    <property type="evidence" value="ECO:0007669"/>
    <property type="project" value="InterPro"/>
</dbReference>
<dbReference type="EMBL" id="NKXS01005530">
    <property type="protein sequence ID" value="PIN03403.1"/>
    <property type="molecule type" value="Genomic_DNA"/>
</dbReference>
<gene>
    <name evidence="15" type="ORF">CDL12_24070</name>
</gene>
<evidence type="ECO:0000256" key="8">
    <source>
        <dbReference type="ARBA" id="ARBA00023316"/>
    </source>
</evidence>
<keyword evidence="2 15" id="KW-0328">Glycosyltransferase</keyword>
<evidence type="ECO:0000313" key="16">
    <source>
        <dbReference type="Proteomes" id="UP000231279"/>
    </source>
</evidence>
<dbReference type="GO" id="GO:0071555">
    <property type="term" value="P:cell wall organization"/>
    <property type="evidence" value="ECO:0007669"/>
    <property type="project" value="UniProtKB-KW"/>
</dbReference>
<dbReference type="AlphaFoldDB" id="A0A2G9GDM8"/>
<dbReference type="EC" id="2.4.1.12" evidence="15"/>
<dbReference type="GO" id="GO:0016760">
    <property type="term" value="F:cellulose synthase (UDP-forming) activity"/>
    <property type="evidence" value="ECO:0007669"/>
    <property type="project" value="UniProtKB-EC"/>
</dbReference>
<name>A0A2G9GDM8_9LAMI</name>
<evidence type="ECO:0000256" key="13">
    <source>
        <dbReference type="PIRSR" id="PIRSR605150-3"/>
    </source>
</evidence>
<comment type="caution">
    <text evidence="15">The sequence shown here is derived from an EMBL/GenBank/DDBJ whole genome shotgun (WGS) entry which is preliminary data.</text>
</comment>
<keyword evidence="16" id="KW-1185">Reference proteome</keyword>
<keyword evidence="4 14" id="KW-0812">Transmembrane</keyword>
<dbReference type="SUPFAM" id="SSF53448">
    <property type="entry name" value="Nucleotide-diphospho-sugar transferases"/>
    <property type="match status" value="1"/>
</dbReference>
<feature type="transmembrane region" description="Helical" evidence="14">
    <location>
        <begin position="62"/>
        <end position="80"/>
    </location>
</feature>
<dbReference type="InterPro" id="IPR029044">
    <property type="entry name" value="Nucleotide-diphossugar_trans"/>
</dbReference>
<keyword evidence="8" id="KW-0961">Cell wall biogenesis/degradation</keyword>
<organism evidence="15 16">
    <name type="scientific">Handroanthus impetiginosus</name>
    <dbReference type="NCBI Taxonomy" id="429701"/>
    <lineage>
        <taxon>Eukaryota</taxon>
        <taxon>Viridiplantae</taxon>
        <taxon>Streptophyta</taxon>
        <taxon>Embryophyta</taxon>
        <taxon>Tracheophyta</taxon>
        <taxon>Spermatophyta</taxon>
        <taxon>Magnoliopsida</taxon>
        <taxon>eudicotyledons</taxon>
        <taxon>Gunneridae</taxon>
        <taxon>Pentapetalae</taxon>
        <taxon>asterids</taxon>
        <taxon>lamiids</taxon>
        <taxon>Lamiales</taxon>
        <taxon>Bignoniaceae</taxon>
        <taxon>Crescentiina</taxon>
        <taxon>Tabebuia alliance</taxon>
        <taxon>Handroanthus</taxon>
    </lineage>
</organism>
<dbReference type="Pfam" id="PF03552">
    <property type="entry name" value="Cellulose_synt"/>
    <property type="match status" value="2"/>
</dbReference>
<evidence type="ECO:0000256" key="10">
    <source>
        <dbReference type="ARBA" id="ARBA00060766"/>
    </source>
</evidence>
<keyword evidence="7 14" id="KW-0472">Membrane</keyword>
<evidence type="ECO:0000256" key="6">
    <source>
        <dbReference type="ARBA" id="ARBA00023034"/>
    </source>
</evidence>
<dbReference type="PANTHER" id="PTHR13301">
    <property type="entry name" value="X-BOX TRANSCRIPTION FACTOR-RELATED"/>
    <property type="match status" value="1"/>
</dbReference>
<evidence type="ECO:0000256" key="5">
    <source>
        <dbReference type="ARBA" id="ARBA00022989"/>
    </source>
</evidence>
<feature type="binding site" evidence="13">
    <location>
        <position position="315"/>
    </location>
    <ligand>
        <name>Mn(2+)</name>
        <dbReference type="ChEBI" id="CHEBI:29035"/>
    </ligand>
</feature>
<dbReference type="FunFam" id="3.90.550.10:FF:000138">
    <property type="entry name" value="Cellulose synthase isolog"/>
    <property type="match status" value="1"/>
</dbReference>
<proteinExistence type="inferred from homology"/>
<dbReference type="Gene3D" id="3.90.550.10">
    <property type="entry name" value="Spore Coat Polysaccharide Biosynthesis Protein SpsA, Chain A"/>
    <property type="match status" value="2"/>
</dbReference>
<dbReference type="OrthoDB" id="1929172at2759"/>
<reference evidence="16" key="1">
    <citation type="journal article" date="2018" name="Gigascience">
        <title>Genome assembly of the Pink Ipe (Handroanthus impetiginosus, Bignoniaceae), a highly valued, ecologically keystone Neotropical timber forest tree.</title>
        <authorList>
            <person name="Silva-Junior O.B."/>
            <person name="Grattapaglia D."/>
            <person name="Novaes E."/>
            <person name="Collevatti R.G."/>
        </authorList>
    </citation>
    <scope>NUCLEOTIDE SEQUENCE [LARGE SCALE GENOMIC DNA]</scope>
    <source>
        <strain evidence="16">cv. UFG-1</strain>
    </source>
</reference>
<keyword evidence="6" id="KW-0333">Golgi apparatus</keyword>
<dbReference type="GO" id="GO:0000139">
    <property type="term" value="C:Golgi membrane"/>
    <property type="evidence" value="ECO:0007669"/>
    <property type="project" value="UniProtKB-SubCell"/>
</dbReference>
<evidence type="ECO:0000256" key="4">
    <source>
        <dbReference type="ARBA" id="ARBA00022692"/>
    </source>
</evidence>
<comment type="subcellular location">
    <subcellularLocation>
        <location evidence="1">Golgi apparatus membrane</location>
        <topology evidence="1">Multi-pass membrane protein</topology>
    </subcellularLocation>
</comment>
<dbReference type="FunFam" id="3.90.550.10:FF:000112">
    <property type="entry name" value="Cellulose synthase-like protein E1"/>
    <property type="match status" value="1"/>
</dbReference>
<feature type="binding site" evidence="13">
    <location>
        <position position="291"/>
    </location>
    <ligand>
        <name>Mn(2+)</name>
        <dbReference type="ChEBI" id="CHEBI:29035"/>
    </ligand>
</feature>
<comment type="function">
    <text evidence="9">Thought to be a Golgi-localized beta-glycan synthase that polymerize the backbones of noncellulosic polysaccharides (hemicelluloses) of plant cell wall.</text>
</comment>
<evidence type="ECO:0000256" key="2">
    <source>
        <dbReference type="ARBA" id="ARBA00022676"/>
    </source>
</evidence>
<feature type="active site" evidence="11">
    <location>
        <position position="455"/>
    </location>
</feature>
<evidence type="ECO:0000256" key="3">
    <source>
        <dbReference type="ARBA" id="ARBA00022679"/>
    </source>
</evidence>
<keyword evidence="5 14" id="KW-1133">Transmembrane helix</keyword>
<accession>A0A2G9GDM8</accession>
<feature type="transmembrane region" description="Helical" evidence="14">
    <location>
        <begin position="524"/>
        <end position="545"/>
    </location>
</feature>
<comment type="similarity">
    <text evidence="10">Belongs to the glycosyltransferase 2 family. Plant cellulose synthase-like E subfamily.</text>
</comment>
<protein>
    <submittedName>
        <fullName evidence="15">Cellulose synthase (UDP-forming)</fullName>
        <ecNumber evidence="15">2.4.1.12</ecNumber>
    </submittedName>
</protein>
<feature type="binding site" evidence="12">
    <location>
        <position position="150"/>
    </location>
    <ligand>
        <name>UDP-alpha-D-glucose</name>
        <dbReference type="ChEBI" id="CHEBI:58885"/>
    </ligand>
</feature>
<feature type="transmembrane region" description="Helical" evidence="14">
    <location>
        <begin position="650"/>
        <end position="673"/>
    </location>
</feature>
<dbReference type="STRING" id="429701.A0A2G9GDM8"/>
<evidence type="ECO:0000256" key="1">
    <source>
        <dbReference type="ARBA" id="ARBA00004653"/>
    </source>
</evidence>
<feature type="transmembrane region" description="Helical" evidence="14">
    <location>
        <begin position="32"/>
        <end position="50"/>
    </location>
</feature>
<dbReference type="Proteomes" id="UP000231279">
    <property type="component" value="Unassembled WGS sequence"/>
</dbReference>
<evidence type="ECO:0000313" key="15">
    <source>
        <dbReference type="EMBL" id="PIN03403.1"/>
    </source>
</evidence>
<evidence type="ECO:0000256" key="11">
    <source>
        <dbReference type="PIRSR" id="PIRSR605150-1"/>
    </source>
</evidence>
<evidence type="ECO:0000256" key="7">
    <source>
        <dbReference type="ARBA" id="ARBA00023136"/>
    </source>
</evidence>
<dbReference type="InterPro" id="IPR005150">
    <property type="entry name" value="Cellulose_synth"/>
</dbReference>
<evidence type="ECO:0000256" key="9">
    <source>
        <dbReference type="ARBA" id="ARBA00037405"/>
    </source>
</evidence>
<keyword evidence="3 15" id="KW-0808">Transferase</keyword>
<sequence length="737" mass="84252">MDELGTNTYHSQNMANSSYAPLFETKKAKGSLLYKLFATSIFVGIIFIWVYRATNVAENGRLVWIGMFGAELWFGLYWVLSQAVHWNLVYRHTFKDRLSQRYENELPGVDIFVCTADPVIEPPVMVINTVLSVMAYEYPPEKLSVYLSDDAGSDLTFYALLEASDFAKHWIPYCKKFKVEPRSPEAYLRLESVEMEASQAQQFSSIKKLYEGMENRIDLAKKLGKISKNTLFEHRGFSKWDSFSSRGDHDAILQILIDGRDAEAKDVEGCRLPTLVYLAREKRPQHFHNFKAGAMNALIRVSSEISNGPIILNVDCDMYSNNSESIRDALCFFLDEEKGHAVAFVQFPQNFHNLTKNELYGGSLKVITMVEFHGLDGYGGPLYIGSGCFHRRDTLCGRKWTKGSMFGWKESISPRTGENVVELEERVKEVANCTFEKNTQWGKEMGLKYGSPVEDVITGLSIQCRGWKSIYFNPEREGFLGFATTTLDQTLVQHKRWSEGDLQILLSQYSPICYGFGRIKFGLLMGYCFYCLWAPNCFATLYYSIIPSLYLLRGISLFPQVSSMWLLPFAYVIIAEHVYGLAEYLWSGGTVLGWWNEQRIWLYKRTTSYLFACLDTFFKLIGFSDSGFVISTKVSDEDVWQRYEQEKMEFGVTSTMFIILSSLAMLNIFCLIGMVMRENFVLETMALQILWCGVLVLINLPLYNAAFFRKDKGRIPSSVMLKSSLLALSLCTCFAFL</sequence>
<feature type="binding site" evidence="12">
    <location>
        <position position="121"/>
    </location>
    <ligand>
        <name>UDP-alpha-D-glucose</name>
        <dbReference type="ChEBI" id="CHEBI:58885"/>
    </ligand>
</feature>
<evidence type="ECO:0000256" key="12">
    <source>
        <dbReference type="PIRSR" id="PIRSR605150-2"/>
    </source>
</evidence>
<feature type="transmembrane region" description="Helical" evidence="14">
    <location>
        <begin position="685"/>
        <end position="703"/>
    </location>
</feature>
<evidence type="ECO:0000256" key="14">
    <source>
        <dbReference type="SAM" id="Phobius"/>
    </source>
</evidence>